<protein>
    <submittedName>
        <fullName evidence="4 5">Glutaredoxin domain-containing protein</fullName>
    </submittedName>
</protein>
<feature type="signal peptide" evidence="2">
    <location>
        <begin position="1"/>
        <end position="19"/>
    </location>
</feature>
<accession>A0A0K0DVE3</accession>
<feature type="region of interest" description="Disordered" evidence="1">
    <location>
        <begin position="546"/>
        <end position="565"/>
    </location>
</feature>
<feature type="compositionally biased region" description="Low complexity" evidence="1">
    <location>
        <begin position="82"/>
        <end position="91"/>
    </location>
</feature>
<dbReference type="SUPFAM" id="SSF52833">
    <property type="entry name" value="Thioredoxin-like"/>
    <property type="match status" value="1"/>
</dbReference>
<proteinExistence type="predicted"/>
<evidence type="ECO:0000313" key="4">
    <source>
        <dbReference type="WBParaSite" id="SSTP_0000120900.1"/>
    </source>
</evidence>
<feature type="compositionally biased region" description="Polar residues" evidence="1">
    <location>
        <begin position="92"/>
        <end position="101"/>
    </location>
</feature>
<evidence type="ECO:0000313" key="5">
    <source>
        <dbReference type="WBParaSite" id="TCONS_00008607.p1"/>
    </source>
</evidence>
<feature type="region of interest" description="Disordered" evidence="1">
    <location>
        <begin position="212"/>
        <end position="237"/>
    </location>
</feature>
<sequence length="705" mass="79372">MNFLNYFYLIFNLITITITQPNVDFYNTGLNNYNNHQIPTNLVSSYNSYTTNQNPNVYSSNIKEYDFNKLFQNINLNTVPSSASSYYSTNSQDNSKNSFVDTNSIDDLPSINTANLGAQDPNVLSQYLKYVESIQNTENGNLKGIQNQNSYLSSMLQGNSQTHHSEQPLNQYLSSSKVSESSFQTSHVLPSVGYSVSSQSNVNFPSSSYISSNSYSGQEKIPYITPSSEKSSSDYSKNMKSSYNMEYNVQPEYNGYLLNKVSQENNPSTYSGQETNNQQVISSNLPYQNSVNSPYTVSQGYVNQPLVIPSSYSEKSSILQKPYEISSTINGYSNDKISQPTSVYTNNEQYNVNNKISSYTSSNIPIASSSSQNTYTYVSPQKPTAAPQIQITPAPIYSSNTYNINPSNYNTPTVSSPTNYNYQNVGIRQSNNIQPVVYPNNPAYNNAPTSNNQPINNGYSQSLQQPYQQIIQTTENPIQIQTSPPIKETNSYNMESSLFNSKESNINQGYSNNVVTNFVKSTEKEDNFYVPDDQKSIYENIEENNYEKTNSLPSQPSSYKNSSEVSDNNNEIISQTSIAALTQQIKRLPAVFYADSTDPNTQRIEHMLRDTYGLPLVTFYLDKIDDTNTVEKNLQTLTAHTGTPYLFICGTFIGSQQHIDNYNDNKQIPQLVEYVCGDQKHRHRSKRHGTTVSFPKIIWNQNSPK</sequence>
<dbReference type="InterPro" id="IPR036249">
    <property type="entry name" value="Thioredoxin-like_sf"/>
</dbReference>
<evidence type="ECO:0000313" key="3">
    <source>
        <dbReference type="Proteomes" id="UP000035681"/>
    </source>
</evidence>
<feature type="compositionally biased region" description="Low complexity" evidence="1">
    <location>
        <begin position="227"/>
        <end position="237"/>
    </location>
</feature>
<keyword evidence="2" id="KW-0732">Signal</keyword>
<dbReference type="Proteomes" id="UP000035681">
    <property type="component" value="Unplaced"/>
</dbReference>
<organism evidence="4">
    <name type="scientific">Strongyloides stercoralis</name>
    <name type="common">Threadworm</name>
    <dbReference type="NCBI Taxonomy" id="6248"/>
    <lineage>
        <taxon>Eukaryota</taxon>
        <taxon>Metazoa</taxon>
        <taxon>Ecdysozoa</taxon>
        <taxon>Nematoda</taxon>
        <taxon>Chromadorea</taxon>
        <taxon>Rhabditida</taxon>
        <taxon>Tylenchina</taxon>
        <taxon>Panagrolaimomorpha</taxon>
        <taxon>Strongyloidoidea</taxon>
        <taxon>Strongyloididae</taxon>
        <taxon>Strongyloides</taxon>
    </lineage>
</organism>
<evidence type="ECO:0000256" key="2">
    <source>
        <dbReference type="SAM" id="SignalP"/>
    </source>
</evidence>
<dbReference type="STRING" id="6248.A0A0K0DVE3"/>
<feature type="chain" id="PRO_5005327247" evidence="2">
    <location>
        <begin position="20"/>
        <end position="705"/>
    </location>
</feature>
<feature type="compositionally biased region" description="Polar residues" evidence="1">
    <location>
        <begin position="548"/>
        <end position="565"/>
    </location>
</feature>
<reference evidence="4" key="1">
    <citation type="submission" date="2015-08" db="UniProtKB">
        <authorList>
            <consortium name="WormBaseParasite"/>
        </authorList>
    </citation>
    <scope>IDENTIFICATION</scope>
</reference>
<dbReference type="WBParaSite" id="TCONS_00008607.p1">
    <property type="protein sequence ID" value="TCONS_00008607.p1"/>
    <property type="gene ID" value="XLOC_006535"/>
</dbReference>
<evidence type="ECO:0000256" key="1">
    <source>
        <dbReference type="SAM" id="MobiDB-lite"/>
    </source>
</evidence>
<dbReference type="WBParaSite" id="SSTP_0000120900.1">
    <property type="protein sequence ID" value="SSTP_0000120900.1"/>
    <property type="gene ID" value="SSTP_0000120900"/>
</dbReference>
<name>A0A0K0DVE3_STRER</name>
<feature type="region of interest" description="Disordered" evidence="1">
    <location>
        <begin position="82"/>
        <end position="101"/>
    </location>
</feature>
<dbReference type="AlphaFoldDB" id="A0A0K0DVE3"/>
<dbReference type="Gene3D" id="3.40.30.10">
    <property type="entry name" value="Glutaredoxin"/>
    <property type="match status" value="1"/>
</dbReference>
<keyword evidence="3" id="KW-1185">Reference proteome</keyword>